<dbReference type="AlphaFoldDB" id="Q1KV97"/>
<evidence type="ECO:0000259" key="2">
    <source>
        <dbReference type="Pfam" id="PF15447"/>
    </source>
</evidence>
<dbReference type="GO" id="GO:0016020">
    <property type="term" value="C:membrane"/>
    <property type="evidence" value="ECO:0007669"/>
    <property type="project" value="InterPro"/>
</dbReference>
<protein>
    <submittedName>
        <fullName evidence="3">Erythrocyte membrane protein 1</fullName>
    </submittedName>
</protein>
<dbReference type="EMBL" id="DQ408020">
    <property type="protein sequence ID" value="ABD92274.1"/>
    <property type="molecule type" value="Genomic_DNA"/>
</dbReference>
<dbReference type="GO" id="GO:0046789">
    <property type="term" value="F:host cell surface receptor binding"/>
    <property type="evidence" value="ECO:0007669"/>
    <property type="project" value="InterPro"/>
</dbReference>
<name>Q1KV97_PLAFA</name>
<dbReference type="InterPro" id="IPR008602">
    <property type="entry name" value="Duffy-antigen-binding"/>
</dbReference>
<evidence type="ECO:0000313" key="3">
    <source>
        <dbReference type="EMBL" id="ABD92274.1"/>
    </source>
</evidence>
<feature type="domain" description="Duffy-antigen binding" evidence="1">
    <location>
        <begin position="124"/>
        <end position="303"/>
    </location>
</feature>
<dbReference type="Gene3D" id="1.20.1310.20">
    <property type="entry name" value="Duffy-antigen binding domain"/>
    <property type="match status" value="1"/>
</dbReference>
<feature type="domain" description="Plasmodium falciparum erythrocyte membrane protein-1 N-terminal segment" evidence="2">
    <location>
        <begin position="14"/>
        <end position="49"/>
    </location>
</feature>
<dbReference type="InterPro" id="IPR042202">
    <property type="entry name" value="Duffy-ag-bd_sf"/>
</dbReference>
<organism evidence="3">
    <name type="scientific">Plasmodium falciparum</name>
    <name type="common">malaria parasite P. falciparum</name>
    <dbReference type="NCBI Taxonomy" id="5833"/>
    <lineage>
        <taxon>Eukaryota</taxon>
        <taxon>Sar</taxon>
        <taxon>Alveolata</taxon>
        <taxon>Apicomplexa</taxon>
        <taxon>Aconoidasida</taxon>
        <taxon>Haemosporida</taxon>
        <taxon>Plasmodiidae</taxon>
        <taxon>Plasmodium</taxon>
        <taxon>Plasmodium (Laverania)</taxon>
    </lineage>
</organism>
<feature type="non-terminal residue" evidence="3">
    <location>
        <position position="306"/>
    </location>
</feature>
<gene>
    <name evidence="3" type="primary">upsAvar</name>
</gene>
<sequence length="306" mass="35048">MASRKGVTIENKLSARDVLEKIGLEIYNKEIEKTIPHKDQLIGTLSKAQFLDGLYRSIGWGVRYGYNDSCSLDHKFHTNINNGTDYGRNPCHGRKENRFDENAEAYCNSDKIRGNENNRNDGTACAPFRRQNLCDRNLEFLDNNNTNTTDDLLGNVLVTAKYEGASIVKKHPNKETSEVCTALARSFADIGDIVRGRDMFKPNVHDKVEKGLQVVFGKIYNRLTPHAKNDYTGDHPNYYKLREDWWAINRKEVWKAITCSAPGDVNYFRKESDGSYVFSNRGPCGRNETDVPTNLDYVPQFLRWFN</sequence>
<evidence type="ECO:0000259" key="1">
    <source>
        <dbReference type="Pfam" id="PF05424"/>
    </source>
</evidence>
<dbReference type="Pfam" id="PF05424">
    <property type="entry name" value="Duffy_binding"/>
    <property type="match status" value="1"/>
</dbReference>
<reference evidence="3" key="1">
    <citation type="journal article" date="2006" name="Mol. Biochem. Parasitol.">
        <title>Global genetic diversity and evolution of var genes associated with placental and severe childhood malaria.</title>
        <authorList>
            <person name="Trimnell A.R."/>
            <person name="Kraemer S.M."/>
            <person name="Mukherjee S."/>
            <person name="Phippard D.J."/>
            <person name="Janes J.H."/>
            <person name="Flamoe E."/>
            <person name="Su X.Z."/>
            <person name="Awadalla P."/>
            <person name="Smith J.D."/>
        </authorList>
    </citation>
    <scope>NUCLEOTIDE SEQUENCE</scope>
    <source>
        <strain evidence="3">123.5</strain>
    </source>
</reference>
<accession>Q1KV97</accession>
<dbReference type="InterPro" id="IPR029210">
    <property type="entry name" value="PfEMP1_NTS"/>
</dbReference>
<proteinExistence type="predicted"/>
<dbReference type="Pfam" id="PF15447">
    <property type="entry name" value="NTS"/>
    <property type="match status" value="1"/>
</dbReference>
<dbReference type="FunFam" id="1.20.1310.20:FF:000003">
    <property type="entry name" value="Erythrocyte membrane protein 1, PfEMP1"/>
    <property type="match status" value="1"/>
</dbReference>
<dbReference type="SUPFAM" id="SSF140924">
    <property type="entry name" value="Duffy binding domain-like"/>
    <property type="match status" value="1"/>
</dbReference>